<organism evidence="1 2">
    <name type="scientific">Mycobacterium asiaticum</name>
    <dbReference type="NCBI Taxonomy" id="1790"/>
    <lineage>
        <taxon>Bacteria</taxon>
        <taxon>Bacillati</taxon>
        <taxon>Actinomycetota</taxon>
        <taxon>Actinomycetes</taxon>
        <taxon>Mycobacteriales</taxon>
        <taxon>Mycobacteriaceae</taxon>
        <taxon>Mycobacterium</taxon>
    </lineage>
</organism>
<comment type="caution">
    <text evidence="1">The sequence shown here is derived from an EMBL/GenBank/DDBJ whole genome shotgun (WGS) entry which is preliminary data.</text>
</comment>
<dbReference type="AlphaFoldDB" id="A0A1A3PBJ9"/>
<dbReference type="Proteomes" id="UP000093928">
    <property type="component" value="Unassembled WGS sequence"/>
</dbReference>
<protein>
    <submittedName>
        <fullName evidence="1">Uncharacterized protein</fullName>
    </submittedName>
</protein>
<evidence type="ECO:0000313" key="1">
    <source>
        <dbReference type="EMBL" id="OBK30669.1"/>
    </source>
</evidence>
<accession>A0A1A3PBJ9</accession>
<dbReference type="EMBL" id="LZLS01000023">
    <property type="protein sequence ID" value="OBK30669.1"/>
    <property type="molecule type" value="Genomic_DNA"/>
</dbReference>
<proteinExistence type="predicted"/>
<sequence length="120" mass="12701">MSGDFVQIAPAEVKNAGSIIETEAATARAALVPLFDSAHRRHQRQLGGLGPGGVRQKSVLPSVTFSPSELDRSSSMGVTVGRTATTSRRLVKLSPLLRVSAVRSRSSTFPAGLFGKGQRR</sequence>
<reference evidence="1 2" key="1">
    <citation type="submission" date="2016-06" db="EMBL/GenBank/DDBJ databases">
        <authorList>
            <person name="Kjaerup R.B."/>
            <person name="Dalgaard T.S."/>
            <person name="Juul-Madsen H.R."/>
        </authorList>
    </citation>
    <scope>NUCLEOTIDE SEQUENCE [LARGE SCALE GENOMIC DNA]</scope>
    <source>
        <strain evidence="1 2">1165133.8</strain>
    </source>
</reference>
<evidence type="ECO:0000313" key="2">
    <source>
        <dbReference type="Proteomes" id="UP000093928"/>
    </source>
</evidence>
<name>A0A1A3PBJ9_MYCAS</name>
<gene>
    <name evidence="1" type="ORF">A5634_15375</name>
</gene>